<feature type="domain" description="PhoD-like phosphatase metallophosphatase" evidence="1">
    <location>
        <begin position="149"/>
        <end position="536"/>
    </location>
</feature>
<evidence type="ECO:0000313" key="4">
    <source>
        <dbReference type="Proteomes" id="UP000444316"/>
    </source>
</evidence>
<dbReference type="Pfam" id="PF16655">
    <property type="entry name" value="PhoD_N"/>
    <property type="match status" value="1"/>
</dbReference>
<protein>
    <submittedName>
        <fullName evidence="3">Alkaline phosphatase</fullName>
    </submittedName>
</protein>
<sequence>MTIAASLSGRREFLRQVASTAVLGAGLAGCSSPAVNSAERTALQFLHGVASGDPLHDRVILWTRVTPPAETDSPEPAVYWQVATDAAMQSVVAQGSSTTSAARDFTVKVDAAGLLPGHVYYYQFAAEGVRSAVGRTRTLPRADVRQVRLAVFSCSNYPAGFFNVYADAARQNDIDVALHIGDYIYEYESTGYASSHAQALGRVSEPRELLLQLEDYRRRYAQYRSDPDLQALHAALPFITVWDDHEFADDTWRDGAVAHEARKHGPFALRRQAAMTAYHEWLPIRAPEPASLQKIYRSFDFGSVLSLHMLDTRVVGRDQQLMMSSYYDHQRHFDAEKFRHDVASPRRQMLGSEQMAWLEQQVQQSQARWQVLGQQVLMARMEYPQAIAMGQCSCTDYAALKRRAARDPAALGRHEQDWLAAATLPCYMDSWDGYQHDREQVFAMMQRHRKNLVVLAGDTHNAWASDLQDAQGRQIGVEFATASVTSPGMEGAYHERDPDDVAAMMVDLIAPLYYAQTSKRGYMIITASHEQVRCDWRFVDTVLQREFEAATERSLRTLPGPGNRRIEECAGSQPLRAASGADIDTIVA</sequence>
<dbReference type="AlphaFoldDB" id="A0A845I602"/>
<dbReference type="Gene3D" id="2.60.40.380">
    <property type="entry name" value="Purple acid phosphatase-like, N-terminal"/>
    <property type="match status" value="1"/>
</dbReference>
<dbReference type="PANTHER" id="PTHR43606">
    <property type="entry name" value="PHOSPHATASE, PUTATIVE (AFU_ORTHOLOGUE AFUA_6G08710)-RELATED"/>
    <property type="match status" value="1"/>
</dbReference>
<evidence type="ECO:0000259" key="1">
    <source>
        <dbReference type="Pfam" id="PF09423"/>
    </source>
</evidence>
<accession>A0A845I602</accession>
<dbReference type="SUPFAM" id="SSF56300">
    <property type="entry name" value="Metallo-dependent phosphatases"/>
    <property type="match status" value="1"/>
</dbReference>
<name>A0A845I602_9BURK</name>
<dbReference type="InterPro" id="IPR052900">
    <property type="entry name" value="Phospholipid_Metab_Enz"/>
</dbReference>
<feature type="domain" description="Phospholipase D N-terminal" evidence="2">
    <location>
        <begin position="47"/>
        <end position="138"/>
    </location>
</feature>
<dbReference type="Pfam" id="PF09423">
    <property type="entry name" value="PhoD"/>
    <property type="match status" value="1"/>
</dbReference>
<dbReference type="EMBL" id="WWCL01000009">
    <property type="protein sequence ID" value="MYN47705.1"/>
    <property type="molecule type" value="Genomic_DNA"/>
</dbReference>
<evidence type="ECO:0000313" key="3">
    <source>
        <dbReference type="EMBL" id="MYN47705.1"/>
    </source>
</evidence>
<dbReference type="CDD" id="cd07389">
    <property type="entry name" value="MPP_PhoD"/>
    <property type="match status" value="1"/>
</dbReference>
<dbReference type="Proteomes" id="UP000444316">
    <property type="component" value="Unassembled WGS sequence"/>
</dbReference>
<reference evidence="3" key="1">
    <citation type="submission" date="2019-12" db="EMBL/GenBank/DDBJ databases">
        <title>Novel species isolated from a subtropical stream in China.</title>
        <authorList>
            <person name="Lu H."/>
        </authorList>
    </citation>
    <scope>NUCLEOTIDE SEQUENCE [LARGE SCALE GENOMIC DNA]</scope>
    <source>
        <strain evidence="3">FT93W</strain>
    </source>
</reference>
<dbReference type="InterPro" id="IPR029052">
    <property type="entry name" value="Metallo-depent_PP-like"/>
</dbReference>
<dbReference type="InterPro" id="IPR018946">
    <property type="entry name" value="PhoD-like_MPP"/>
</dbReference>
<organism evidence="3 4">
    <name type="scientific">Duganella fentianensis</name>
    <dbReference type="NCBI Taxonomy" id="2692177"/>
    <lineage>
        <taxon>Bacteria</taxon>
        <taxon>Pseudomonadati</taxon>
        <taxon>Pseudomonadota</taxon>
        <taxon>Betaproteobacteria</taxon>
        <taxon>Burkholderiales</taxon>
        <taxon>Oxalobacteraceae</taxon>
        <taxon>Telluria group</taxon>
        <taxon>Duganella</taxon>
    </lineage>
</organism>
<proteinExistence type="predicted"/>
<dbReference type="InterPro" id="IPR006311">
    <property type="entry name" value="TAT_signal"/>
</dbReference>
<dbReference type="Gene3D" id="3.60.21.70">
    <property type="entry name" value="PhoD-like phosphatase"/>
    <property type="match status" value="1"/>
</dbReference>
<comment type="caution">
    <text evidence="3">The sequence shown here is derived from an EMBL/GenBank/DDBJ whole genome shotgun (WGS) entry which is preliminary data.</text>
</comment>
<evidence type="ECO:0000259" key="2">
    <source>
        <dbReference type="Pfam" id="PF16655"/>
    </source>
</evidence>
<dbReference type="RefSeq" id="WP_161037084.1">
    <property type="nucleotide sequence ID" value="NZ_WWCL01000009.1"/>
</dbReference>
<gene>
    <name evidence="3" type="ORF">GTP23_21955</name>
</gene>
<keyword evidence="4" id="KW-1185">Reference proteome</keyword>
<dbReference type="InterPro" id="IPR032093">
    <property type="entry name" value="PhoD_N"/>
</dbReference>
<dbReference type="InterPro" id="IPR038607">
    <property type="entry name" value="PhoD-like_sf"/>
</dbReference>
<dbReference type="PANTHER" id="PTHR43606:SF2">
    <property type="entry name" value="ALKALINE PHOSPHATASE FAMILY PROTEIN (AFU_ORTHOLOGUE AFUA_5G03860)"/>
    <property type="match status" value="1"/>
</dbReference>
<dbReference type="PROSITE" id="PS51318">
    <property type="entry name" value="TAT"/>
    <property type="match status" value="1"/>
</dbReference>